<accession>A0A9W9FSF1</accession>
<name>A0A9W9FSF1_9EURO</name>
<evidence type="ECO:0000256" key="1">
    <source>
        <dbReference type="SAM" id="Phobius"/>
    </source>
</evidence>
<dbReference type="RefSeq" id="XP_056514514.1">
    <property type="nucleotide sequence ID" value="XM_056653447.1"/>
</dbReference>
<reference evidence="2" key="1">
    <citation type="submission" date="2022-11" db="EMBL/GenBank/DDBJ databases">
        <authorList>
            <person name="Petersen C."/>
        </authorList>
    </citation>
    <scope>NUCLEOTIDE SEQUENCE</scope>
    <source>
        <strain evidence="2">IBT 34128</strain>
    </source>
</reference>
<keyword evidence="1" id="KW-1133">Transmembrane helix</keyword>
<proteinExistence type="predicted"/>
<protein>
    <submittedName>
        <fullName evidence="2">Uncharacterized protein</fullName>
    </submittedName>
</protein>
<organism evidence="2 3">
    <name type="scientific">Penicillium alfredii</name>
    <dbReference type="NCBI Taxonomy" id="1506179"/>
    <lineage>
        <taxon>Eukaryota</taxon>
        <taxon>Fungi</taxon>
        <taxon>Dikarya</taxon>
        <taxon>Ascomycota</taxon>
        <taxon>Pezizomycotina</taxon>
        <taxon>Eurotiomycetes</taxon>
        <taxon>Eurotiomycetidae</taxon>
        <taxon>Eurotiales</taxon>
        <taxon>Aspergillaceae</taxon>
        <taxon>Penicillium</taxon>
    </lineage>
</organism>
<feature type="transmembrane region" description="Helical" evidence="1">
    <location>
        <begin position="12"/>
        <end position="29"/>
    </location>
</feature>
<keyword evidence="3" id="KW-1185">Reference proteome</keyword>
<evidence type="ECO:0000313" key="3">
    <source>
        <dbReference type="Proteomes" id="UP001141434"/>
    </source>
</evidence>
<reference evidence="2" key="2">
    <citation type="journal article" date="2023" name="IMA Fungus">
        <title>Comparative genomic study of the Penicillium genus elucidates a diverse pangenome and 15 lateral gene transfer events.</title>
        <authorList>
            <person name="Petersen C."/>
            <person name="Sorensen T."/>
            <person name="Nielsen M.R."/>
            <person name="Sondergaard T.E."/>
            <person name="Sorensen J.L."/>
            <person name="Fitzpatrick D.A."/>
            <person name="Frisvad J.C."/>
            <person name="Nielsen K.L."/>
        </authorList>
    </citation>
    <scope>NUCLEOTIDE SEQUENCE</scope>
    <source>
        <strain evidence="2">IBT 34128</strain>
    </source>
</reference>
<comment type="caution">
    <text evidence="2">The sequence shown here is derived from an EMBL/GenBank/DDBJ whole genome shotgun (WGS) entry which is preliminary data.</text>
</comment>
<gene>
    <name evidence="2" type="ORF">NUU61_002865</name>
</gene>
<dbReference type="EMBL" id="JAPMSZ010000004">
    <property type="protein sequence ID" value="KAJ5105518.1"/>
    <property type="molecule type" value="Genomic_DNA"/>
</dbReference>
<keyword evidence="1" id="KW-0472">Membrane</keyword>
<sequence length="116" mass="12727">MSTEEHSTGGIWTAWAFGVIIGACAHSLFKKWRASWRSAKQQQQYYHDSCDLDLEAVKMNRGCGFDAARSGKSSNSFSAEMEDAASAIATATTPMKRKIPLANSKTYYSQTCEDSG</sequence>
<keyword evidence="1" id="KW-0812">Transmembrane</keyword>
<dbReference type="Proteomes" id="UP001141434">
    <property type="component" value="Unassembled WGS sequence"/>
</dbReference>
<dbReference type="GeneID" id="81392615"/>
<evidence type="ECO:0000313" key="2">
    <source>
        <dbReference type="EMBL" id="KAJ5105518.1"/>
    </source>
</evidence>
<dbReference type="AlphaFoldDB" id="A0A9W9FSF1"/>